<proteinExistence type="predicted"/>
<dbReference type="GO" id="GO:0016787">
    <property type="term" value="F:hydrolase activity"/>
    <property type="evidence" value="ECO:0007669"/>
    <property type="project" value="UniProtKB-KW"/>
</dbReference>
<comment type="caution">
    <text evidence="2">The sequence shown here is derived from an EMBL/GenBank/DDBJ whole genome shotgun (WGS) entry which is preliminary data.</text>
</comment>
<dbReference type="InterPro" id="IPR010905">
    <property type="entry name" value="Glyco_hydro_88"/>
</dbReference>
<dbReference type="RefSeq" id="XP_038746285.1">
    <property type="nucleotide sequence ID" value="XM_038888388.1"/>
</dbReference>
<sequence>MLDSIKSRNQGIESSGASSSTLESGILAIAIEAAIKQYPEVQDKYAAYLGDVLDAATPALTNATYDSTRPLDRFSVATSIESASTAGIVSVSAQAASAYDALNTSLSLQIRNPDGGFWYYVYPQWSYLDGMFSVLPFMASQPRPNYTDISLQISLLYDHCLQKNTSLVTHGYDYSRTAVWADKETGASPYVWGRSVGWFVAGLVQTWEALDCPAASGQSEESEPVCSQIQNITTQLSTALVKYADVDTGAWWQLTTFPGRSGNYLESSSTALFMFSMLKGARLGIFPDSGALFRKVALRAYNYTVNNFVTNPGNGTIGYDKTVSVCSLNSTATYEYYTKQPLVPNSLLGESAFVLASLEVERK</sequence>
<dbReference type="GeneID" id="62161462"/>
<dbReference type="InterPro" id="IPR052043">
    <property type="entry name" value="PolySaccharide_Degr_Enz"/>
</dbReference>
<name>A0A9P6LHZ9_9PEZI</name>
<keyword evidence="3" id="KW-1185">Reference proteome</keyword>
<dbReference type="OrthoDB" id="540611at2759"/>
<dbReference type="Gene3D" id="1.50.10.10">
    <property type="match status" value="1"/>
</dbReference>
<gene>
    <name evidence="2" type="ORF">CkaCkLH20_05670</name>
</gene>
<dbReference type="AlphaFoldDB" id="A0A9P6LHZ9"/>
<dbReference type="GO" id="GO:0005975">
    <property type="term" value="P:carbohydrate metabolic process"/>
    <property type="evidence" value="ECO:0007669"/>
    <property type="project" value="InterPro"/>
</dbReference>
<dbReference type="PANTHER" id="PTHR33886:SF8">
    <property type="entry name" value="UNSATURATED RHAMNOGALACTURONAN HYDROLASE (EUROFUNG)"/>
    <property type="match status" value="1"/>
</dbReference>
<evidence type="ECO:0008006" key="4">
    <source>
        <dbReference type="Google" id="ProtNLM"/>
    </source>
</evidence>
<evidence type="ECO:0000313" key="3">
    <source>
        <dbReference type="Proteomes" id="UP000781932"/>
    </source>
</evidence>
<dbReference type="EMBL" id="JAATWM020000016">
    <property type="protein sequence ID" value="KAF9876824.1"/>
    <property type="molecule type" value="Genomic_DNA"/>
</dbReference>
<dbReference type="SUPFAM" id="SSF48208">
    <property type="entry name" value="Six-hairpin glycosidases"/>
    <property type="match status" value="1"/>
</dbReference>
<dbReference type="Pfam" id="PF07470">
    <property type="entry name" value="Glyco_hydro_88"/>
    <property type="match status" value="1"/>
</dbReference>
<dbReference type="InterPro" id="IPR008928">
    <property type="entry name" value="6-hairpin_glycosidase_sf"/>
</dbReference>
<dbReference type="Proteomes" id="UP000781932">
    <property type="component" value="Unassembled WGS sequence"/>
</dbReference>
<keyword evidence="1" id="KW-0378">Hydrolase</keyword>
<reference evidence="2" key="2">
    <citation type="submission" date="2020-11" db="EMBL/GenBank/DDBJ databases">
        <title>Whole genome sequencing of Colletotrichum sp.</title>
        <authorList>
            <person name="Li H."/>
        </authorList>
    </citation>
    <scope>NUCLEOTIDE SEQUENCE</scope>
    <source>
        <strain evidence="2">CkLH20</strain>
    </source>
</reference>
<protein>
    <recommendedName>
        <fullName evidence="4">Unsaturated rhamnogalacturonyl hydrolase YteR</fullName>
    </recommendedName>
</protein>
<dbReference type="PANTHER" id="PTHR33886">
    <property type="entry name" value="UNSATURATED RHAMNOGALACTURONAN HYDROLASE (EUROFUNG)"/>
    <property type="match status" value="1"/>
</dbReference>
<dbReference type="InterPro" id="IPR012341">
    <property type="entry name" value="6hp_glycosidase-like_sf"/>
</dbReference>
<evidence type="ECO:0000256" key="1">
    <source>
        <dbReference type="ARBA" id="ARBA00022801"/>
    </source>
</evidence>
<reference evidence="2" key="1">
    <citation type="submission" date="2020-03" db="EMBL/GenBank/DDBJ databases">
        <authorList>
            <person name="He L."/>
        </authorList>
    </citation>
    <scope>NUCLEOTIDE SEQUENCE</scope>
    <source>
        <strain evidence="2">CkLH20</strain>
    </source>
</reference>
<evidence type="ECO:0000313" key="2">
    <source>
        <dbReference type="EMBL" id="KAF9876824.1"/>
    </source>
</evidence>
<organism evidence="2 3">
    <name type="scientific">Colletotrichum karsti</name>
    <dbReference type="NCBI Taxonomy" id="1095194"/>
    <lineage>
        <taxon>Eukaryota</taxon>
        <taxon>Fungi</taxon>
        <taxon>Dikarya</taxon>
        <taxon>Ascomycota</taxon>
        <taxon>Pezizomycotina</taxon>
        <taxon>Sordariomycetes</taxon>
        <taxon>Hypocreomycetidae</taxon>
        <taxon>Glomerellales</taxon>
        <taxon>Glomerellaceae</taxon>
        <taxon>Colletotrichum</taxon>
        <taxon>Colletotrichum boninense species complex</taxon>
    </lineage>
</organism>
<accession>A0A9P6LHZ9</accession>